<dbReference type="EMBL" id="FLRB01000021">
    <property type="protein sequence ID" value="SBT22663.1"/>
    <property type="molecule type" value="Genomic_DNA"/>
</dbReference>
<comment type="similarity">
    <text evidence="2">Belongs to the membrane fusion protein (MFP) (TC 8.A.1) family.</text>
</comment>
<reference evidence="8 11" key="1">
    <citation type="submission" date="2016-06" db="EMBL/GenBank/DDBJ databases">
        <authorList>
            <person name="Kjaerup R.B."/>
            <person name="Dalgaard T.S."/>
            <person name="Juul-Madsen H.R."/>
        </authorList>
    </citation>
    <scope>NUCLEOTIDE SEQUENCE [LARGE SCALE GENOMIC DNA]</scope>
    <source>
        <strain evidence="8 11">CECT 5115</strain>
    </source>
</reference>
<name>A0A1C3JTB3_9GAMM</name>
<keyword evidence="3" id="KW-0812">Transmembrane</keyword>
<gene>
    <name evidence="8" type="primary">mdtN</name>
    <name evidence="8" type="ORF">MGA5115_02592</name>
    <name evidence="9" type="ORF">MGA5116_03286</name>
</gene>
<evidence type="ECO:0000313" key="11">
    <source>
        <dbReference type="Proteomes" id="UP000092871"/>
    </source>
</evidence>
<dbReference type="Proteomes" id="UP000092840">
    <property type="component" value="Unassembled WGS sequence"/>
</dbReference>
<sequence length="354" mass="39364">MTPDIHFNRWMKRAIALFLIIFAYLVIADVTIPMTSYATLQRPVLSIAPQVTGKVVEVAVHNNQHVQKGDLLFKIDDSDYALAVREAELLLQQAHQSNQTLKANIAEEDAKLASANVTFKENNREYQRLRKLQKQHVISDQQVEQAQTQVQASQANLKAIEARKNAILIALGDDELNNIDVNNAQNSLDNARLNLSRTAIYAPQDGVISNMQLVSGMVTQSNQPLLSLVVTGYDQVTADFREKSITNVQPGTAALIVYDAFPGQLFEAELVSRDYGIAQGQSMANGVLATPNDSDRWVRDAQRIRVYIQQKGEVPNSLVSGSKATVMLESSDSAVFRFIGHLQMRIVSLLHYVY</sequence>
<reference evidence="9 10" key="2">
    <citation type="submission" date="2016-06" db="EMBL/GenBank/DDBJ databases">
        <authorList>
            <person name="Rodrigo-Torres L."/>
            <person name="Arahal D.R."/>
        </authorList>
    </citation>
    <scope>NUCLEOTIDE SEQUENCE [LARGE SCALE GENOMIC DNA]</scope>
    <source>
        <strain evidence="9 10">CECT 5116</strain>
    </source>
</reference>
<evidence type="ECO:0000259" key="7">
    <source>
        <dbReference type="Pfam" id="PF25917"/>
    </source>
</evidence>
<feature type="domain" description="Multidrug resistance protein MdtA-like barrel-sandwich hybrid" evidence="7">
    <location>
        <begin position="46"/>
        <end position="230"/>
    </location>
</feature>
<evidence type="ECO:0000313" key="8">
    <source>
        <dbReference type="EMBL" id="SBT18461.1"/>
    </source>
</evidence>
<keyword evidence="6" id="KW-0175">Coiled coil</keyword>
<evidence type="ECO:0000313" key="9">
    <source>
        <dbReference type="EMBL" id="SBT22663.1"/>
    </source>
</evidence>
<dbReference type="RefSeq" id="WP_067037231.1">
    <property type="nucleotide sequence ID" value="NZ_FLRA01000020.1"/>
</dbReference>
<dbReference type="EMBL" id="FLRA01000020">
    <property type="protein sequence ID" value="SBT18461.1"/>
    <property type="molecule type" value="Genomic_DNA"/>
</dbReference>
<keyword evidence="10" id="KW-1185">Reference proteome</keyword>
<evidence type="ECO:0000256" key="2">
    <source>
        <dbReference type="ARBA" id="ARBA00009477"/>
    </source>
</evidence>
<keyword evidence="5" id="KW-0472">Membrane</keyword>
<feature type="coiled-coil region" evidence="6">
    <location>
        <begin position="84"/>
        <end position="163"/>
    </location>
</feature>
<keyword evidence="4" id="KW-1133">Transmembrane helix</keyword>
<evidence type="ECO:0000256" key="3">
    <source>
        <dbReference type="ARBA" id="ARBA00022692"/>
    </source>
</evidence>
<dbReference type="GO" id="GO:0016020">
    <property type="term" value="C:membrane"/>
    <property type="evidence" value="ECO:0007669"/>
    <property type="project" value="UniProtKB-SubCell"/>
</dbReference>
<dbReference type="Gene3D" id="2.40.30.170">
    <property type="match status" value="1"/>
</dbReference>
<protein>
    <submittedName>
        <fullName evidence="8">Multidrug resistance protein MdtN</fullName>
    </submittedName>
</protein>
<dbReference type="SUPFAM" id="SSF111369">
    <property type="entry name" value="HlyD-like secretion proteins"/>
    <property type="match status" value="2"/>
</dbReference>
<dbReference type="Pfam" id="PF25917">
    <property type="entry name" value="BSH_RND"/>
    <property type="match status" value="1"/>
</dbReference>
<dbReference type="Gene3D" id="2.40.50.100">
    <property type="match status" value="1"/>
</dbReference>
<comment type="subcellular location">
    <subcellularLocation>
        <location evidence="1">Membrane</location>
        <topology evidence="1">Single-pass membrane protein</topology>
    </subcellularLocation>
</comment>
<dbReference type="OrthoDB" id="8958519at2"/>
<dbReference type="InterPro" id="IPR058625">
    <property type="entry name" value="MdtA-like_BSH"/>
</dbReference>
<dbReference type="Proteomes" id="UP000092871">
    <property type="component" value="Unassembled WGS sequence"/>
</dbReference>
<accession>A0A1C3JTB3</accession>
<dbReference type="PANTHER" id="PTHR30386:SF26">
    <property type="entry name" value="TRANSPORT PROTEIN COMB"/>
    <property type="match status" value="1"/>
</dbReference>
<proteinExistence type="inferred from homology"/>
<evidence type="ECO:0000256" key="4">
    <source>
        <dbReference type="ARBA" id="ARBA00022989"/>
    </source>
</evidence>
<evidence type="ECO:0000313" key="10">
    <source>
        <dbReference type="Proteomes" id="UP000092840"/>
    </source>
</evidence>
<dbReference type="InterPro" id="IPR050739">
    <property type="entry name" value="MFP"/>
</dbReference>
<dbReference type="AlphaFoldDB" id="A0A1C3JTB3"/>
<dbReference type="PANTHER" id="PTHR30386">
    <property type="entry name" value="MEMBRANE FUSION SUBUNIT OF EMRAB-TOLC MULTIDRUG EFFLUX PUMP"/>
    <property type="match status" value="1"/>
</dbReference>
<evidence type="ECO:0000256" key="5">
    <source>
        <dbReference type="ARBA" id="ARBA00023136"/>
    </source>
</evidence>
<evidence type="ECO:0000256" key="6">
    <source>
        <dbReference type="SAM" id="Coils"/>
    </source>
</evidence>
<evidence type="ECO:0000256" key="1">
    <source>
        <dbReference type="ARBA" id="ARBA00004167"/>
    </source>
</evidence>
<organism evidence="8 11">
    <name type="scientific">Marinomonas gallaica</name>
    <dbReference type="NCBI Taxonomy" id="1806667"/>
    <lineage>
        <taxon>Bacteria</taxon>
        <taxon>Pseudomonadati</taxon>
        <taxon>Pseudomonadota</taxon>
        <taxon>Gammaproteobacteria</taxon>
        <taxon>Oceanospirillales</taxon>
        <taxon>Oceanospirillaceae</taxon>
        <taxon>Marinomonas</taxon>
    </lineage>
</organism>